<organism evidence="1 2">
    <name type="scientific">Corchorus capsularis</name>
    <name type="common">Jute</name>
    <dbReference type="NCBI Taxonomy" id="210143"/>
    <lineage>
        <taxon>Eukaryota</taxon>
        <taxon>Viridiplantae</taxon>
        <taxon>Streptophyta</taxon>
        <taxon>Embryophyta</taxon>
        <taxon>Tracheophyta</taxon>
        <taxon>Spermatophyta</taxon>
        <taxon>Magnoliopsida</taxon>
        <taxon>eudicotyledons</taxon>
        <taxon>Gunneridae</taxon>
        <taxon>Pentapetalae</taxon>
        <taxon>rosids</taxon>
        <taxon>malvids</taxon>
        <taxon>Malvales</taxon>
        <taxon>Malvaceae</taxon>
        <taxon>Grewioideae</taxon>
        <taxon>Apeibeae</taxon>
        <taxon>Corchorus</taxon>
    </lineage>
</organism>
<dbReference type="Proteomes" id="UP000188268">
    <property type="component" value="Unassembled WGS sequence"/>
</dbReference>
<name>A0A1R3HG12_COCAP</name>
<comment type="caution">
    <text evidence="1">The sequence shown here is derived from an EMBL/GenBank/DDBJ whole genome shotgun (WGS) entry which is preliminary data.</text>
</comment>
<keyword evidence="2" id="KW-1185">Reference proteome</keyword>
<sequence>MGRGRKGGTQEDLLPLIDDRETEYGRYGLTLT</sequence>
<gene>
    <name evidence="1" type="ORF">CCACVL1_19566</name>
</gene>
<dbReference type="EMBL" id="AWWV01012055">
    <property type="protein sequence ID" value="OMO69299.1"/>
    <property type="molecule type" value="Genomic_DNA"/>
</dbReference>
<proteinExistence type="predicted"/>
<reference evidence="1 2" key="1">
    <citation type="submission" date="2013-09" db="EMBL/GenBank/DDBJ databases">
        <title>Corchorus capsularis genome sequencing.</title>
        <authorList>
            <person name="Alam M."/>
            <person name="Haque M.S."/>
            <person name="Islam M.S."/>
            <person name="Emdad E.M."/>
            <person name="Islam M.M."/>
            <person name="Ahmed B."/>
            <person name="Halim A."/>
            <person name="Hossen Q.M.M."/>
            <person name="Hossain M.Z."/>
            <person name="Ahmed R."/>
            <person name="Khan M.M."/>
            <person name="Islam R."/>
            <person name="Rashid M.M."/>
            <person name="Khan S.A."/>
            <person name="Rahman M.S."/>
            <person name="Alam M."/>
        </authorList>
    </citation>
    <scope>NUCLEOTIDE SEQUENCE [LARGE SCALE GENOMIC DNA]</scope>
    <source>
        <strain evidence="2">cv. CVL-1</strain>
        <tissue evidence="1">Whole seedling</tissue>
    </source>
</reference>
<evidence type="ECO:0000313" key="2">
    <source>
        <dbReference type="Proteomes" id="UP000188268"/>
    </source>
</evidence>
<dbReference type="AlphaFoldDB" id="A0A1R3HG12"/>
<evidence type="ECO:0000313" key="1">
    <source>
        <dbReference type="EMBL" id="OMO69299.1"/>
    </source>
</evidence>
<protein>
    <submittedName>
        <fullName evidence="1">Uncharacterized protein</fullName>
    </submittedName>
</protein>
<accession>A0A1R3HG12</accession>
<dbReference type="Gramene" id="OMO69299">
    <property type="protein sequence ID" value="OMO69299"/>
    <property type="gene ID" value="CCACVL1_19566"/>
</dbReference>